<evidence type="ECO:0000313" key="2">
    <source>
        <dbReference type="EMBL" id="ALH23292.1"/>
    </source>
</evidence>
<keyword evidence="1" id="KW-1133">Transmembrane helix</keyword>
<dbReference type="EMBL" id="KT820662">
    <property type="protein sequence ID" value="ALH23292.1"/>
    <property type="molecule type" value="Genomic_DNA"/>
</dbReference>
<dbReference type="KEGG" id="vg:26049253"/>
<accession>A0A0N9R3U4</accession>
<gene>
    <name evidence="2" type="ORF">ceV_386</name>
</gene>
<organism evidence="2 3">
    <name type="scientific">Chrysochromulina ericina virus CeV-01B</name>
    <dbReference type="NCBI Taxonomy" id="3070830"/>
    <lineage>
        <taxon>Viruses</taxon>
        <taxon>Varidnaviria</taxon>
        <taxon>Bamfordvirae</taxon>
        <taxon>Nucleocytoviricota</taxon>
        <taxon>Megaviricetes</taxon>
        <taxon>Imitervirales</taxon>
        <taxon>Mesomimiviridae</taxon>
        <taxon>Tethysvirus</taxon>
        <taxon>Tethysvirus raunefjordenense</taxon>
    </lineage>
</organism>
<protein>
    <submittedName>
        <fullName evidence="2">Uncharacterized protein</fullName>
    </submittedName>
</protein>
<dbReference type="Proteomes" id="UP000203826">
    <property type="component" value="Segment"/>
</dbReference>
<name>A0A0N9R3U4_9VIRU</name>
<feature type="transmembrane region" description="Helical" evidence="1">
    <location>
        <begin position="12"/>
        <end position="34"/>
    </location>
</feature>
<evidence type="ECO:0000313" key="3">
    <source>
        <dbReference type="Proteomes" id="UP000203826"/>
    </source>
</evidence>
<sequence length="143" mass="15386">MSFPNYTVMGVSFNVLTVLVCLFIGGLIACHTFCGSAILHNTKKEGFLNGDPLNYQLGHGVPNDTWSDPPVTANAAYQNMYAPLAGHVGGPVPPKGLFMWVHNLFKPECCVTPQQYSSSTGCACISKEQMQFISSRGGNNTLP</sequence>
<keyword evidence="1" id="KW-0812">Transmembrane</keyword>
<dbReference type="OrthoDB" id="41184at10239"/>
<keyword evidence="1" id="KW-0472">Membrane</keyword>
<keyword evidence="3" id="KW-1185">Reference proteome</keyword>
<evidence type="ECO:0000256" key="1">
    <source>
        <dbReference type="SAM" id="Phobius"/>
    </source>
</evidence>
<proteinExistence type="predicted"/>
<reference evidence="2 3" key="1">
    <citation type="journal article" date="2015" name="Genome Announc.">
        <title>The 474-Kilobase-Pair Complete Genome Sequence of CeV-01B, a Virus Infecting Haptolina (Chrysochromulina) ericina (Prymnesiophyceae).</title>
        <authorList>
            <person name="Gallot-Lavallee L."/>
            <person name="Pagarete A."/>
            <person name="Legendre M."/>
            <person name="Santini S."/>
            <person name="Sandaa R.A."/>
            <person name="Himmelbauer H."/>
            <person name="Ogata H."/>
            <person name="Bratbak G."/>
            <person name="Claverie J.M."/>
        </authorList>
    </citation>
    <scope>NUCLEOTIDE SEQUENCE [LARGE SCALE GENOMIC DNA]</scope>
    <source>
        <strain evidence="2">CeV-01B</strain>
    </source>
</reference>